<dbReference type="EMBL" id="SDPV01000001">
    <property type="protein sequence ID" value="RXZ66613.1"/>
    <property type="molecule type" value="Genomic_DNA"/>
</dbReference>
<proteinExistence type="predicted"/>
<gene>
    <name evidence="2" type="ORF">ETX26_00680</name>
</gene>
<evidence type="ECO:0000256" key="1">
    <source>
        <dbReference type="SAM" id="MobiDB-lite"/>
    </source>
</evidence>
<accession>A0A4Q2KSC7</accession>
<comment type="caution">
    <text evidence="2">The sequence shown here is derived from an EMBL/GenBank/DDBJ whole genome shotgun (WGS) entry which is preliminary data.</text>
</comment>
<protein>
    <submittedName>
        <fullName evidence="2">Uncharacterized protein</fullName>
    </submittedName>
</protein>
<evidence type="ECO:0000313" key="2">
    <source>
        <dbReference type="EMBL" id="RXZ66613.1"/>
    </source>
</evidence>
<organism evidence="2 3">
    <name type="scientific">Pelagerythrobacter rhizovicinus</name>
    <dbReference type="NCBI Taxonomy" id="2268576"/>
    <lineage>
        <taxon>Bacteria</taxon>
        <taxon>Pseudomonadati</taxon>
        <taxon>Pseudomonadota</taxon>
        <taxon>Alphaproteobacteria</taxon>
        <taxon>Sphingomonadales</taxon>
        <taxon>Erythrobacteraceae</taxon>
        <taxon>Pelagerythrobacter</taxon>
    </lineage>
</organism>
<keyword evidence="3" id="KW-1185">Reference proteome</keyword>
<name>A0A4Q2KSC7_9SPHN</name>
<reference evidence="2 3" key="1">
    <citation type="submission" date="2019-01" db="EMBL/GenBank/DDBJ databases">
        <title>Altererythrobacter rhizovicinus sp. nov., isolated from the rhizosphere soil of Haloxylon ammodendron.</title>
        <authorList>
            <person name="Li H.-P."/>
            <person name="Gou J.-Y."/>
            <person name="Yao D."/>
            <person name="Han Q.-Q."/>
            <person name="Shao K.-Z."/>
            <person name="Zhao Q."/>
            <person name="Zhang J.-L."/>
        </authorList>
    </citation>
    <scope>NUCLEOTIDE SEQUENCE [LARGE SCALE GENOMIC DNA]</scope>
    <source>
        <strain evidence="2 3">AY-3R</strain>
    </source>
</reference>
<evidence type="ECO:0000313" key="3">
    <source>
        <dbReference type="Proteomes" id="UP000293623"/>
    </source>
</evidence>
<feature type="region of interest" description="Disordered" evidence="1">
    <location>
        <begin position="1"/>
        <end position="41"/>
    </location>
</feature>
<dbReference type="AlphaFoldDB" id="A0A4Q2KSC7"/>
<dbReference type="Proteomes" id="UP000293623">
    <property type="component" value="Unassembled WGS sequence"/>
</dbReference>
<sequence>MAKPKGKAGTGASARIAGAVDKAGDKLAPDDRDVAGPSPDPATNLLIHDILLRSGGRILRLGLEKGLLRNRYGKSAAREIVENRSMVQTLASYAVARVATRSVPGAIVVGGGIVAKALLDRRRSRRAAERAGDRKLRKRAEQE</sequence>
<dbReference type="OrthoDB" id="7391946at2"/>
<feature type="compositionally biased region" description="Basic and acidic residues" evidence="1">
    <location>
        <begin position="22"/>
        <end position="34"/>
    </location>
</feature>